<dbReference type="AlphaFoldDB" id="A0A133Q812"/>
<dbReference type="Proteomes" id="UP000070533">
    <property type="component" value="Unassembled WGS sequence"/>
</dbReference>
<keyword evidence="3" id="KW-1185">Reference proteome</keyword>
<gene>
    <name evidence="2" type="ORF">HMPREF3226_01431</name>
</gene>
<protein>
    <submittedName>
        <fullName evidence="2">Uncharacterized protein</fullName>
    </submittedName>
</protein>
<accession>A0A133Q812</accession>
<organism evidence="2 3">
    <name type="scientific">Prevotella corporis</name>
    <dbReference type="NCBI Taxonomy" id="28128"/>
    <lineage>
        <taxon>Bacteria</taxon>
        <taxon>Pseudomonadati</taxon>
        <taxon>Bacteroidota</taxon>
        <taxon>Bacteroidia</taxon>
        <taxon>Bacteroidales</taxon>
        <taxon>Prevotellaceae</taxon>
        <taxon>Prevotella</taxon>
    </lineage>
</organism>
<dbReference type="EMBL" id="LRQG01000100">
    <property type="protein sequence ID" value="KXA38989.1"/>
    <property type="molecule type" value="Genomic_DNA"/>
</dbReference>
<evidence type="ECO:0000256" key="1">
    <source>
        <dbReference type="SAM" id="MobiDB-lite"/>
    </source>
</evidence>
<proteinExistence type="predicted"/>
<name>A0A133Q812_9BACT</name>
<dbReference type="PATRIC" id="fig|28128.5.peg.1461"/>
<reference evidence="3" key="1">
    <citation type="submission" date="2016-01" db="EMBL/GenBank/DDBJ databases">
        <authorList>
            <person name="Mitreva M."/>
            <person name="Pepin K.H."/>
            <person name="Mihindukulasuriya K.A."/>
            <person name="Fulton R."/>
            <person name="Fronick C."/>
            <person name="O'Laughlin M."/>
            <person name="Miner T."/>
            <person name="Herter B."/>
            <person name="Rosa B.A."/>
            <person name="Cordes M."/>
            <person name="Tomlinson C."/>
            <person name="Wollam A."/>
            <person name="Palsikar V.B."/>
            <person name="Mardis E.R."/>
            <person name="Wilson R.K."/>
        </authorList>
    </citation>
    <scope>NUCLEOTIDE SEQUENCE [LARGE SCALE GENOMIC DNA]</scope>
    <source>
        <strain evidence="3">MJR7716</strain>
    </source>
</reference>
<evidence type="ECO:0000313" key="2">
    <source>
        <dbReference type="EMBL" id="KXA38989.1"/>
    </source>
</evidence>
<sequence>MADRLGLLPHKKCQDARPHSFFSPIPINGISGEEAETERERNKLSAAPSNHI</sequence>
<evidence type="ECO:0000313" key="3">
    <source>
        <dbReference type="Proteomes" id="UP000070533"/>
    </source>
</evidence>
<comment type="caution">
    <text evidence="2">The sequence shown here is derived from an EMBL/GenBank/DDBJ whole genome shotgun (WGS) entry which is preliminary data.</text>
</comment>
<feature type="region of interest" description="Disordered" evidence="1">
    <location>
        <begin position="1"/>
        <end position="52"/>
    </location>
</feature>